<dbReference type="InterPro" id="IPR035911">
    <property type="entry name" value="MurE/MurF_N"/>
</dbReference>
<evidence type="ECO:0000256" key="2">
    <source>
        <dbReference type="ARBA" id="ARBA00022490"/>
    </source>
</evidence>
<evidence type="ECO:0000256" key="12">
    <source>
        <dbReference type="RuleBase" id="RU004135"/>
    </source>
</evidence>
<dbReference type="SUPFAM" id="SSF63418">
    <property type="entry name" value="MurE/MurF N-terminal domain"/>
    <property type="match status" value="1"/>
</dbReference>
<feature type="binding site" evidence="11">
    <location>
        <begin position="170"/>
        <end position="176"/>
    </location>
    <ligand>
        <name>ATP</name>
        <dbReference type="ChEBI" id="CHEBI:30616"/>
    </ligand>
</feature>
<dbReference type="GO" id="GO:0005524">
    <property type="term" value="F:ATP binding"/>
    <property type="evidence" value="ECO:0007669"/>
    <property type="project" value="UniProtKB-UniRule"/>
</dbReference>
<comment type="cofactor">
    <cofactor evidence="11">
        <name>Mg(2+)</name>
        <dbReference type="ChEBI" id="CHEBI:18420"/>
    </cofactor>
</comment>
<sequence>MPLKRRFARSIYHPRVEATSSSPQATSCNRRVGWIHVTISNGDLTIRPQHTSAIPLGQLASHFGFELSADSADVLITGVTINSRDVRPGDLYVGMPGAKHHGATFAADALERGAAALLTDVAGRNIVNAAGVRSLPVAVTLGHPRAILGAVSAEVYGTDELSAKVFGVTGTNGKTSIVYLIAQLLEAASVAPGLSSTAERRIGDEVIVSDLTSPESSELHGLLARMVERGVEGVALEVSAQAVDRHRIDGVHFDVVAFNNLSQDHLEEYGDMEHYFAAKAALFTPEHAERGVVVVDGPYGQRLAREAQIPVTTLATEYGQSADWHLAVTRQDLDGVSFVLQGPGGQFRGRVPVFGKFMAENAALSLIMLHEAGIPLERVSSGLEKGLIPIHIPGRLEEITEGGEGPRFYVDYGHTPGSFAAMLDALGEVVEGNIIFMFGADGDRDTTKREEMGRIAAQGSDTLIVCDYHPRSEPPEQIRAQLLTGARSANHARVYEEADPRSAIRLAISLASPGDVIVYAGPGHEDYQEVAGEFLPYSARDEVRVALREAGLLA</sequence>
<feature type="binding site" evidence="11">
    <location>
        <position position="83"/>
    </location>
    <ligand>
        <name>UDP-N-acetyl-alpha-D-muramoyl-L-alanyl-D-glutamate</name>
        <dbReference type="ChEBI" id="CHEBI:83900"/>
    </ligand>
</feature>
<dbReference type="PANTHER" id="PTHR23135:SF4">
    <property type="entry name" value="UDP-N-ACETYLMURAMOYL-L-ALANYL-D-GLUTAMATE--2,6-DIAMINOPIMELATE LIGASE MURE HOMOLOG, CHLOROPLASTIC"/>
    <property type="match status" value="1"/>
</dbReference>
<dbReference type="NCBIfam" id="TIGR01085">
    <property type="entry name" value="murE"/>
    <property type="match status" value="1"/>
</dbReference>
<dbReference type="Proteomes" id="UP000515934">
    <property type="component" value="Chromosome"/>
</dbReference>
<evidence type="ECO:0000256" key="11">
    <source>
        <dbReference type="HAMAP-Rule" id="MF_00208"/>
    </source>
</evidence>
<dbReference type="GO" id="GO:0004326">
    <property type="term" value="F:tetrahydrofolylpolyglutamate synthase activity"/>
    <property type="evidence" value="ECO:0007669"/>
    <property type="project" value="InterPro"/>
</dbReference>
<dbReference type="GO" id="GO:0008360">
    <property type="term" value="P:regulation of cell shape"/>
    <property type="evidence" value="ECO:0007669"/>
    <property type="project" value="UniProtKB-KW"/>
</dbReference>
<dbReference type="Gene3D" id="3.40.1390.10">
    <property type="entry name" value="MurE/MurF, N-terminal domain"/>
    <property type="match status" value="1"/>
</dbReference>
<evidence type="ECO:0000256" key="5">
    <source>
        <dbReference type="ARBA" id="ARBA00022741"/>
    </source>
</evidence>
<organism evidence="16 17">
    <name type="scientific">Leucobacter denitrificans</name>
    <dbReference type="NCBI Taxonomy" id="683042"/>
    <lineage>
        <taxon>Bacteria</taxon>
        <taxon>Bacillati</taxon>
        <taxon>Actinomycetota</taxon>
        <taxon>Actinomycetes</taxon>
        <taxon>Micrococcales</taxon>
        <taxon>Microbacteriaceae</taxon>
        <taxon>Leucobacter</taxon>
    </lineage>
</organism>
<dbReference type="GO" id="GO:0000287">
    <property type="term" value="F:magnesium ion binding"/>
    <property type="evidence" value="ECO:0007669"/>
    <property type="project" value="UniProtKB-UniRule"/>
</dbReference>
<comment type="PTM">
    <text evidence="11">Carboxylation is probably crucial for Mg(2+) binding and, consequently, for the gamma-phosphate positioning of ATP.</text>
</comment>
<dbReference type="Gene3D" id="3.90.190.20">
    <property type="entry name" value="Mur ligase, C-terminal domain"/>
    <property type="match status" value="1"/>
</dbReference>
<keyword evidence="2 11" id="KW-0963">Cytoplasm</keyword>
<dbReference type="PROSITE" id="PS01011">
    <property type="entry name" value="FOLYLPOLYGLU_SYNT_1"/>
    <property type="match status" value="1"/>
</dbReference>
<dbReference type="Gene3D" id="3.40.1190.10">
    <property type="entry name" value="Mur-like, catalytic domain"/>
    <property type="match status" value="1"/>
</dbReference>
<dbReference type="GO" id="GO:0005737">
    <property type="term" value="C:cytoplasm"/>
    <property type="evidence" value="ECO:0007669"/>
    <property type="project" value="UniProtKB-SubCell"/>
</dbReference>
<dbReference type="InterPro" id="IPR018109">
    <property type="entry name" value="Folylpolyglutamate_synth_CS"/>
</dbReference>
<evidence type="ECO:0000256" key="1">
    <source>
        <dbReference type="ARBA" id="ARBA00005898"/>
    </source>
</evidence>
<evidence type="ECO:0000256" key="10">
    <source>
        <dbReference type="ARBA" id="ARBA00023316"/>
    </source>
</evidence>
<keyword evidence="9 11" id="KW-0131">Cell cycle</keyword>
<keyword evidence="11" id="KW-0460">Magnesium</keyword>
<feature type="domain" description="Mur ligase N-terminal catalytic" evidence="13">
    <location>
        <begin position="76"/>
        <end position="137"/>
    </location>
</feature>
<accession>A0A7G9S7N5</accession>
<dbReference type="HAMAP" id="MF_00208">
    <property type="entry name" value="MurE"/>
    <property type="match status" value="1"/>
</dbReference>
<reference evidence="16 17" key="1">
    <citation type="submission" date="2020-08" db="EMBL/GenBank/DDBJ databases">
        <title>Genome sequence of Leucobacter denitrificans KACC 14055T.</title>
        <authorList>
            <person name="Hyun D.-W."/>
            <person name="Bae J.-W."/>
        </authorList>
    </citation>
    <scope>NUCLEOTIDE SEQUENCE [LARGE SCALE GENOMIC DNA]</scope>
    <source>
        <strain evidence="16 17">KACC 14055</strain>
    </source>
</reference>
<dbReference type="PANTHER" id="PTHR23135">
    <property type="entry name" value="MUR LIGASE FAMILY MEMBER"/>
    <property type="match status" value="1"/>
</dbReference>
<dbReference type="InterPro" id="IPR004101">
    <property type="entry name" value="Mur_ligase_C"/>
</dbReference>
<dbReference type="GO" id="GO:0051301">
    <property type="term" value="P:cell division"/>
    <property type="evidence" value="ECO:0007669"/>
    <property type="project" value="UniProtKB-KW"/>
</dbReference>
<evidence type="ECO:0000256" key="8">
    <source>
        <dbReference type="ARBA" id="ARBA00022984"/>
    </source>
</evidence>
<keyword evidence="4 11" id="KW-0132">Cell division</keyword>
<keyword evidence="7 11" id="KW-0133">Cell shape</keyword>
<evidence type="ECO:0000259" key="15">
    <source>
        <dbReference type="Pfam" id="PF08245"/>
    </source>
</evidence>
<comment type="pathway">
    <text evidence="11 12">Cell wall biogenesis; peptidoglycan biosynthesis.</text>
</comment>
<dbReference type="SUPFAM" id="SSF53244">
    <property type="entry name" value="MurD-like peptide ligases, peptide-binding domain"/>
    <property type="match status" value="1"/>
</dbReference>
<comment type="caution">
    <text evidence="11">Lacks conserved residue(s) required for the propagation of feature annotation.</text>
</comment>
<evidence type="ECO:0000313" key="16">
    <source>
        <dbReference type="EMBL" id="QNN63860.1"/>
    </source>
</evidence>
<evidence type="ECO:0000256" key="4">
    <source>
        <dbReference type="ARBA" id="ARBA00022618"/>
    </source>
</evidence>
<evidence type="ECO:0000313" key="17">
    <source>
        <dbReference type="Proteomes" id="UP000515934"/>
    </source>
</evidence>
<keyword evidence="17" id="KW-1185">Reference proteome</keyword>
<protein>
    <recommendedName>
        <fullName evidence="11">UDP-N-acetylmuramyl-tripeptide synthetase</fullName>
        <ecNumber evidence="11">6.3.2.-</ecNumber>
    </recommendedName>
    <alternativeName>
        <fullName evidence="11">UDP-MurNAc-tripeptide synthetase</fullName>
    </alternativeName>
</protein>
<dbReference type="InterPro" id="IPR013221">
    <property type="entry name" value="Mur_ligase_cen"/>
</dbReference>
<gene>
    <name evidence="11" type="primary">murE</name>
    <name evidence="16" type="ORF">H9L06_03035</name>
</gene>
<keyword evidence="8 11" id="KW-0573">Peptidoglycan synthesis</keyword>
<dbReference type="SUPFAM" id="SSF53623">
    <property type="entry name" value="MurD-like peptide ligases, catalytic domain"/>
    <property type="match status" value="1"/>
</dbReference>
<keyword evidence="6 11" id="KW-0067">ATP-binding</keyword>
<comment type="subcellular location">
    <subcellularLocation>
        <location evidence="11 12">Cytoplasm</location>
    </subcellularLocation>
</comment>
<comment type="function">
    <text evidence="11">Catalyzes the addition of an amino acid to the nucleotide precursor UDP-N-acetylmuramoyl-L-alanyl-D-glutamate (UMAG) in the biosynthesis of bacterial cell-wall peptidoglycan.</text>
</comment>
<dbReference type="Pfam" id="PF01225">
    <property type="entry name" value="Mur_ligase"/>
    <property type="match status" value="1"/>
</dbReference>
<dbReference type="InterPro" id="IPR036565">
    <property type="entry name" value="Mur-like_cat_sf"/>
</dbReference>
<feature type="binding site" evidence="11">
    <location>
        <position position="247"/>
    </location>
    <ligand>
        <name>UDP-N-acetyl-alpha-D-muramoyl-L-alanyl-D-glutamate</name>
        <dbReference type="ChEBI" id="CHEBI:83900"/>
    </ligand>
</feature>
<dbReference type="EMBL" id="CP060716">
    <property type="protein sequence ID" value="QNN63860.1"/>
    <property type="molecule type" value="Genomic_DNA"/>
</dbReference>
<evidence type="ECO:0000256" key="6">
    <source>
        <dbReference type="ARBA" id="ARBA00022840"/>
    </source>
</evidence>
<comment type="similarity">
    <text evidence="1 11">Belongs to the MurCDEF family. MurE subfamily.</text>
</comment>
<evidence type="ECO:0000256" key="3">
    <source>
        <dbReference type="ARBA" id="ARBA00022598"/>
    </source>
</evidence>
<evidence type="ECO:0000256" key="7">
    <source>
        <dbReference type="ARBA" id="ARBA00022960"/>
    </source>
</evidence>
<feature type="binding site" evidence="11">
    <location>
        <position position="239"/>
    </location>
    <ligand>
        <name>UDP-N-acetyl-alpha-D-muramoyl-L-alanyl-D-glutamate</name>
        <dbReference type="ChEBI" id="CHEBI:83900"/>
    </ligand>
</feature>
<proteinExistence type="inferred from homology"/>
<feature type="modified residue" description="N6-carboxylysine" evidence="11">
    <location>
        <position position="279"/>
    </location>
</feature>
<dbReference type="GO" id="GO:0071555">
    <property type="term" value="P:cell wall organization"/>
    <property type="evidence" value="ECO:0007669"/>
    <property type="project" value="UniProtKB-KW"/>
</dbReference>
<dbReference type="Pfam" id="PF02875">
    <property type="entry name" value="Mur_ligase_C"/>
    <property type="match status" value="1"/>
</dbReference>
<dbReference type="InterPro" id="IPR000713">
    <property type="entry name" value="Mur_ligase_N"/>
</dbReference>
<dbReference type="Pfam" id="PF08245">
    <property type="entry name" value="Mur_ligase_M"/>
    <property type="match status" value="1"/>
</dbReference>
<dbReference type="InterPro" id="IPR005761">
    <property type="entry name" value="UDP-N-AcMur-Glu-dNH2Pim_ligase"/>
</dbReference>
<evidence type="ECO:0000256" key="9">
    <source>
        <dbReference type="ARBA" id="ARBA00023306"/>
    </source>
</evidence>
<keyword evidence="5 11" id="KW-0547">Nucleotide-binding</keyword>
<evidence type="ECO:0000259" key="14">
    <source>
        <dbReference type="Pfam" id="PF02875"/>
    </source>
</evidence>
<feature type="domain" description="Mur ligase central" evidence="15">
    <location>
        <begin position="168"/>
        <end position="368"/>
    </location>
</feature>
<evidence type="ECO:0000259" key="13">
    <source>
        <dbReference type="Pfam" id="PF01225"/>
    </source>
</evidence>
<keyword evidence="3 11" id="KW-0436">Ligase</keyword>
<dbReference type="UniPathway" id="UPA00219"/>
<dbReference type="EC" id="6.3.2.-" evidence="11"/>
<name>A0A7G9S7N5_9MICO</name>
<dbReference type="AlphaFoldDB" id="A0A7G9S7N5"/>
<dbReference type="InterPro" id="IPR036615">
    <property type="entry name" value="Mur_ligase_C_dom_sf"/>
</dbReference>
<feature type="domain" description="Mur ligase C-terminal" evidence="14">
    <location>
        <begin position="394"/>
        <end position="522"/>
    </location>
</feature>
<dbReference type="KEGG" id="ldn:H9L06_03035"/>
<keyword evidence="10 11" id="KW-0961">Cell wall biogenesis/degradation</keyword>
<dbReference type="GO" id="GO:0009252">
    <property type="term" value="P:peptidoglycan biosynthetic process"/>
    <property type="evidence" value="ECO:0007669"/>
    <property type="project" value="UniProtKB-UniRule"/>
</dbReference>